<feature type="transmembrane region" description="Helical" evidence="1">
    <location>
        <begin position="171"/>
        <end position="191"/>
    </location>
</feature>
<evidence type="ECO:0000313" key="4">
    <source>
        <dbReference type="Proteomes" id="UP001501417"/>
    </source>
</evidence>
<dbReference type="Pfam" id="PF02627">
    <property type="entry name" value="CMD"/>
    <property type="match status" value="1"/>
</dbReference>
<comment type="caution">
    <text evidence="3">The sequence shown here is derived from an EMBL/GenBank/DDBJ whole genome shotgun (WGS) entry which is preliminary data.</text>
</comment>
<evidence type="ECO:0000256" key="1">
    <source>
        <dbReference type="SAM" id="Phobius"/>
    </source>
</evidence>
<reference evidence="4" key="1">
    <citation type="journal article" date="2019" name="Int. J. Syst. Evol. Microbiol.">
        <title>The Global Catalogue of Microorganisms (GCM) 10K type strain sequencing project: providing services to taxonomists for standard genome sequencing and annotation.</title>
        <authorList>
            <consortium name="The Broad Institute Genomics Platform"/>
            <consortium name="The Broad Institute Genome Sequencing Center for Infectious Disease"/>
            <person name="Wu L."/>
            <person name="Ma J."/>
        </authorList>
    </citation>
    <scope>NUCLEOTIDE SEQUENCE [LARGE SCALE GENOMIC DNA]</scope>
    <source>
        <strain evidence="4">JCM 17782</strain>
    </source>
</reference>
<evidence type="ECO:0000313" key="3">
    <source>
        <dbReference type="EMBL" id="GAA4296656.1"/>
    </source>
</evidence>
<protein>
    <submittedName>
        <fullName evidence="3">Carboxymuconolactone decarboxylase family protein</fullName>
    </submittedName>
</protein>
<dbReference type="InterPro" id="IPR029032">
    <property type="entry name" value="AhpD-like"/>
</dbReference>
<dbReference type="RefSeq" id="WP_264040498.1">
    <property type="nucleotide sequence ID" value="NZ_BAABGF010000053.1"/>
</dbReference>
<dbReference type="EMBL" id="BAABGF010000053">
    <property type="protein sequence ID" value="GAA4296656.1"/>
    <property type="molecule type" value="Genomic_DNA"/>
</dbReference>
<dbReference type="PANTHER" id="PTHR34846">
    <property type="entry name" value="4-CARBOXYMUCONOLACTONE DECARBOXYLASE FAMILY PROTEIN (AFU_ORTHOLOGUE AFUA_6G11590)"/>
    <property type="match status" value="1"/>
</dbReference>
<dbReference type="Gene3D" id="1.20.1290.10">
    <property type="entry name" value="AhpD-like"/>
    <property type="match status" value="1"/>
</dbReference>
<dbReference type="PANTHER" id="PTHR34846:SF5">
    <property type="entry name" value="CARBOXYMUCONOLACTONE DECARBOXYLASE-LIKE DOMAIN-CONTAINING PROTEIN"/>
    <property type="match status" value="1"/>
</dbReference>
<name>A0ABP8F744_9MYCO</name>
<dbReference type="SUPFAM" id="SSF69118">
    <property type="entry name" value="AhpD-like"/>
    <property type="match status" value="1"/>
</dbReference>
<keyword evidence="1" id="KW-0812">Transmembrane</keyword>
<evidence type="ECO:0000259" key="2">
    <source>
        <dbReference type="Pfam" id="PF02627"/>
    </source>
</evidence>
<sequence>MTDEDSGMRQTLTPLAADQWGDAEYAAFGVLLGIPGDRVPRAGSGHAMDPLKFDIIGLLARHPAMAQAFLTFNGFLLRRGELSPRLRELAILRVANNRRSAFFWGEHARLAIDNGVPEEDIARLAAGNAGFAGADLLVLQATDEMLADGRVDSGTWERLVATLDTHAAMELIFVVGTYTMLAMAFQTWGLAPPPGSAPLP</sequence>
<gene>
    <name evidence="3" type="ORF">GCM10023161_48100</name>
</gene>
<organism evidence="3 4">
    <name type="scientific">Mycobacterium paraffinicum</name>
    <dbReference type="NCBI Taxonomy" id="53378"/>
    <lineage>
        <taxon>Bacteria</taxon>
        <taxon>Bacillati</taxon>
        <taxon>Actinomycetota</taxon>
        <taxon>Actinomycetes</taxon>
        <taxon>Mycobacteriales</taxon>
        <taxon>Mycobacteriaceae</taxon>
        <taxon>Mycobacterium</taxon>
    </lineage>
</organism>
<dbReference type="Proteomes" id="UP001501417">
    <property type="component" value="Unassembled WGS sequence"/>
</dbReference>
<keyword evidence="1" id="KW-0472">Membrane</keyword>
<proteinExistence type="predicted"/>
<keyword evidence="4" id="KW-1185">Reference proteome</keyword>
<accession>A0ABP8F744</accession>
<keyword evidence="1" id="KW-1133">Transmembrane helix</keyword>
<feature type="domain" description="Carboxymuconolactone decarboxylase-like" evidence="2">
    <location>
        <begin position="63"/>
        <end position="135"/>
    </location>
</feature>
<dbReference type="InterPro" id="IPR003779">
    <property type="entry name" value="CMD-like"/>
</dbReference>